<comment type="caution">
    <text evidence="2">The sequence shown here is derived from an EMBL/GenBank/DDBJ whole genome shotgun (WGS) entry which is preliminary data.</text>
</comment>
<evidence type="ECO:0000313" key="2">
    <source>
        <dbReference type="EMBL" id="GGO84747.1"/>
    </source>
</evidence>
<evidence type="ECO:0000256" key="1">
    <source>
        <dbReference type="SAM" id="SignalP"/>
    </source>
</evidence>
<name>A0A917ZK68_9ACTN</name>
<gene>
    <name evidence="2" type="ORF">GCM10012280_16930</name>
</gene>
<reference evidence="2" key="2">
    <citation type="submission" date="2020-09" db="EMBL/GenBank/DDBJ databases">
        <authorList>
            <person name="Sun Q."/>
            <person name="Zhou Y."/>
        </authorList>
    </citation>
    <scope>NUCLEOTIDE SEQUENCE</scope>
    <source>
        <strain evidence="2">CGMCC 4.7201</strain>
    </source>
</reference>
<feature type="signal peptide" evidence="1">
    <location>
        <begin position="1"/>
        <end position="37"/>
    </location>
</feature>
<dbReference type="Proteomes" id="UP000641932">
    <property type="component" value="Unassembled WGS sequence"/>
</dbReference>
<dbReference type="EMBL" id="BMMS01000006">
    <property type="protein sequence ID" value="GGO84747.1"/>
    <property type="molecule type" value="Genomic_DNA"/>
</dbReference>
<keyword evidence="1" id="KW-0732">Signal</keyword>
<dbReference type="RefSeq" id="WP_229698245.1">
    <property type="nucleotide sequence ID" value="NZ_BMMS01000006.1"/>
</dbReference>
<dbReference type="Pfam" id="PF14099">
    <property type="entry name" value="Polysacc_lyase"/>
    <property type="match status" value="1"/>
</dbReference>
<evidence type="ECO:0008006" key="4">
    <source>
        <dbReference type="Google" id="ProtNLM"/>
    </source>
</evidence>
<dbReference type="AlphaFoldDB" id="A0A917ZK68"/>
<protein>
    <recommendedName>
        <fullName evidence="4">Tat pathway signal sequence domain protein</fullName>
    </recommendedName>
</protein>
<keyword evidence="3" id="KW-1185">Reference proteome</keyword>
<organism evidence="2 3">
    <name type="scientific">Wenjunlia tyrosinilytica</name>
    <dbReference type="NCBI Taxonomy" id="1544741"/>
    <lineage>
        <taxon>Bacteria</taxon>
        <taxon>Bacillati</taxon>
        <taxon>Actinomycetota</taxon>
        <taxon>Actinomycetes</taxon>
        <taxon>Kitasatosporales</taxon>
        <taxon>Streptomycetaceae</taxon>
        <taxon>Wenjunlia</taxon>
    </lineage>
</organism>
<feature type="chain" id="PRO_5036954177" description="Tat pathway signal sequence domain protein" evidence="1">
    <location>
        <begin position="38"/>
        <end position="274"/>
    </location>
</feature>
<sequence length="274" mass="29949">MAHPQLRGGTAKRRAVILAGSAVAVSAIAVAGTHAMASVNAPAAAPTWKPMWQPGPAKDGLGAFEGVEDDRAGSHAGVKHIYVKGGAYRFDMHLRDRDSSTDRQRNEVKGMHAGGKNLEILQGQTWRFTYSMFIPDTLRATKSFTHIMQFKEPGNGTAPIMTLSLRLSGGKPTIELNSESSGKIVARTDLAPLWNHWITNQLDVTFKDGTAGKVHWTVKKGASKAIDVTKGGLDTWLGPDRARPKWGIYRSLNDKDGLRDTYLLLKDFKAFKRT</sequence>
<accession>A0A917ZK68</accession>
<dbReference type="InterPro" id="IPR025975">
    <property type="entry name" value="Polysacc_lyase"/>
</dbReference>
<dbReference type="Gene3D" id="2.60.120.200">
    <property type="match status" value="1"/>
</dbReference>
<evidence type="ECO:0000313" key="3">
    <source>
        <dbReference type="Proteomes" id="UP000641932"/>
    </source>
</evidence>
<proteinExistence type="predicted"/>
<reference evidence="2" key="1">
    <citation type="journal article" date="2014" name="Int. J. Syst. Evol. Microbiol.">
        <title>Complete genome sequence of Corynebacterium casei LMG S-19264T (=DSM 44701T), isolated from a smear-ripened cheese.</title>
        <authorList>
            <consortium name="US DOE Joint Genome Institute (JGI-PGF)"/>
            <person name="Walter F."/>
            <person name="Albersmeier A."/>
            <person name="Kalinowski J."/>
            <person name="Ruckert C."/>
        </authorList>
    </citation>
    <scope>NUCLEOTIDE SEQUENCE</scope>
    <source>
        <strain evidence="2">CGMCC 4.7201</strain>
    </source>
</reference>